<dbReference type="GO" id="GO:0006294">
    <property type="term" value="P:nucleotide-excision repair, preincision complex assembly"/>
    <property type="evidence" value="ECO:0007669"/>
    <property type="project" value="TreeGrafter"/>
</dbReference>
<evidence type="ECO:0000256" key="5">
    <source>
        <dbReference type="ARBA" id="ARBA00023163"/>
    </source>
</evidence>
<dbReference type="OrthoDB" id="354at2759"/>
<evidence type="ECO:0000256" key="6">
    <source>
        <dbReference type="ARBA" id="ARBA00023204"/>
    </source>
</evidence>
<dbReference type="InterPro" id="IPR035935">
    <property type="entry name" value="TFB5-like_sf"/>
</dbReference>
<dbReference type="PANTHER" id="PTHR28580">
    <property type="entry name" value="GENERAL TRANSCRIPTION FACTOR IIH SUBUNIT 5"/>
    <property type="match status" value="1"/>
</dbReference>
<accession>A0A9P4PQK6</accession>
<proteinExistence type="inferred from homology"/>
<keyword evidence="6 8" id="KW-0234">DNA repair</keyword>
<dbReference type="SMART" id="SM01395">
    <property type="entry name" value="Tbf5"/>
    <property type="match status" value="1"/>
</dbReference>
<dbReference type="Pfam" id="PF06331">
    <property type="entry name" value="Tfb5"/>
    <property type="match status" value="1"/>
</dbReference>
<dbReference type="GO" id="GO:0005675">
    <property type="term" value="C:transcription factor TFIIH holo complex"/>
    <property type="evidence" value="ECO:0007669"/>
    <property type="project" value="TreeGrafter"/>
</dbReference>
<comment type="function">
    <text evidence="8">In NER, TFIIH acts by opening DNA around the lesion to allow the excision of the damaged oligonucleotide and its replacement by a new DNA fragment. In transcription, TFIIH has an essential role in transcription initiation. When the pre-initiation complex (PIC) has been established, TFIIH is required for promoter opening and promoter escape.</text>
</comment>
<evidence type="ECO:0000313" key="9">
    <source>
        <dbReference type="EMBL" id="KAF2449484.1"/>
    </source>
</evidence>
<keyword evidence="10" id="KW-1185">Reference proteome</keyword>
<reference evidence="9" key="1">
    <citation type="journal article" date="2020" name="Stud. Mycol.">
        <title>101 Dothideomycetes genomes: a test case for predicting lifestyles and emergence of pathogens.</title>
        <authorList>
            <person name="Haridas S."/>
            <person name="Albert R."/>
            <person name="Binder M."/>
            <person name="Bloem J."/>
            <person name="Labutti K."/>
            <person name="Salamov A."/>
            <person name="Andreopoulos B."/>
            <person name="Baker S."/>
            <person name="Barry K."/>
            <person name="Bills G."/>
            <person name="Bluhm B."/>
            <person name="Cannon C."/>
            <person name="Castanera R."/>
            <person name="Culley D."/>
            <person name="Daum C."/>
            <person name="Ezra D."/>
            <person name="Gonzalez J."/>
            <person name="Henrissat B."/>
            <person name="Kuo A."/>
            <person name="Liang C."/>
            <person name="Lipzen A."/>
            <person name="Lutzoni F."/>
            <person name="Magnuson J."/>
            <person name="Mondo S."/>
            <person name="Nolan M."/>
            <person name="Ohm R."/>
            <person name="Pangilinan J."/>
            <person name="Park H.-J."/>
            <person name="Ramirez L."/>
            <person name="Alfaro M."/>
            <person name="Sun H."/>
            <person name="Tritt A."/>
            <person name="Yoshinaga Y."/>
            <person name="Zwiers L.-H."/>
            <person name="Turgeon B."/>
            <person name="Goodwin S."/>
            <person name="Spatafora J."/>
            <person name="Crous P."/>
            <person name="Grigoriev I."/>
        </authorList>
    </citation>
    <scope>NUCLEOTIDE SEQUENCE</scope>
    <source>
        <strain evidence="9">CBS 690.94</strain>
    </source>
</reference>
<comment type="similarity">
    <text evidence="2 8">Belongs to the TFB5 family.</text>
</comment>
<evidence type="ECO:0000256" key="7">
    <source>
        <dbReference type="ARBA" id="ARBA00023242"/>
    </source>
</evidence>
<comment type="caution">
    <text evidence="9">The sequence shown here is derived from an EMBL/GenBank/DDBJ whole genome shotgun (WGS) entry which is preliminary data.</text>
</comment>
<keyword evidence="4 8" id="KW-0805">Transcription regulation</keyword>
<name>A0A9P4PQK6_9PLEO</name>
<dbReference type="PANTHER" id="PTHR28580:SF1">
    <property type="entry name" value="GENERAL TRANSCRIPTION FACTOR IIH SUBUNIT 5"/>
    <property type="match status" value="1"/>
</dbReference>
<dbReference type="EMBL" id="MU001494">
    <property type="protein sequence ID" value="KAF2449484.1"/>
    <property type="molecule type" value="Genomic_DNA"/>
</dbReference>
<evidence type="ECO:0000256" key="1">
    <source>
        <dbReference type="ARBA" id="ARBA00004123"/>
    </source>
</evidence>
<dbReference type="GO" id="GO:0006367">
    <property type="term" value="P:transcription initiation at RNA polymerase II promoter"/>
    <property type="evidence" value="ECO:0007669"/>
    <property type="project" value="UniProtKB-UniRule"/>
</dbReference>
<comment type="subunit">
    <text evidence="8">Component of the 7-subunit TFIIH core complex.</text>
</comment>
<dbReference type="GO" id="GO:0000439">
    <property type="term" value="C:transcription factor TFIIH core complex"/>
    <property type="evidence" value="ECO:0007669"/>
    <property type="project" value="UniProtKB-UniRule"/>
</dbReference>
<dbReference type="Proteomes" id="UP000799764">
    <property type="component" value="Unassembled WGS sequence"/>
</dbReference>
<comment type="subcellular location">
    <subcellularLocation>
        <location evidence="1 8">Nucleus</location>
    </subcellularLocation>
</comment>
<keyword evidence="5 8" id="KW-0804">Transcription</keyword>
<dbReference type="SUPFAM" id="SSF142897">
    <property type="entry name" value="TFB5-like"/>
    <property type="match status" value="1"/>
</dbReference>
<protein>
    <recommendedName>
        <fullName evidence="8">General transcription and DNA repair factor IIH subunit TFB5</fullName>
    </recommendedName>
</protein>
<dbReference type="InterPro" id="IPR009400">
    <property type="entry name" value="TFIIH_TTDA/Tfb5"/>
</dbReference>
<evidence type="ECO:0000256" key="3">
    <source>
        <dbReference type="ARBA" id="ARBA00022763"/>
    </source>
</evidence>
<dbReference type="AlphaFoldDB" id="A0A9P4PQK6"/>
<evidence type="ECO:0000256" key="2">
    <source>
        <dbReference type="ARBA" id="ARBA00007470"/>
    </source>
</evidence>
<evidence type="ECO:0000313" key="10">
    <source>
        <dbReference type="Proteomes" id="UP000799764"/>
    </source>
</evidence>
<evidence type="ECO:0000256" key="8">
    <source>
        <dbReference type="RuleBase" id="RU368032"/>
    </source>
</evidence>
<gene>
    <name evidence="9" type="ORF">P171DRAFT_480564</name>
</gene>
<sequence length="111" mass="12708">MAIRVHASAAHLRTWTPSWAARQHLNSVAATSSRPRLSMVKAVPGTLVKCDPSIKALILNLDKDFGNRYVIEDLGDEEHLLVKNDQIHELKRRVQEEISKRIETRKDEEEE</sequence>
<organism evidence="9 10">
    <name type="scientific">Karstenula rhodostoma CBS 690.94</name>
    <dbReference type="NCBI Taxonomy" id="1392251"/>
    <lineage>
        <taxon>Eukaryota</taxon>
        <taxon>Fungi</taxon>
        <taxon>Dikarya</taxon>
        <taxon>Ascomycota</taxon>
        <taxon>Pezizomycotina</taxon>
        <taxon>Dothideomycetes</taxon>
        <taxon>Pleosporomycetidae</taxon>
        <taxon>Pleosporales</taxon>
        <taxon>Massarineae</taxon>
        <taxon>Didymosphaeriaceae</taxon>
        <taxon>Karstenula</taxon>
    </lineage>
</organism>
<evidence type="ECO:0000256" key="4">
    <source>
        <dbReference type="ARBA" id="ARBA00023015"/>
    </source>
</evidence>
<dbReference type="Gene3D" id="3.30.70.1220">
    <property type="entry name" value="TFB5-like"/>
    <property type="match status" value="1"/>
</dbReference>
<keyword evidence="3 8" id="KW-0227">DNA damage</keyword>
<keyword evidence="7 8" id="KW-0539">Nucleus</keyword>